<dbReference type="SUPFAM" id="SSF55159">
    <property type="entry name" value="eIF1-like"/>
    <property type="match status" value="1"/>
</dbReference>
<evidence type="ECO:0000313" key="7">
    <source>
        <dbReference type="Proteomes" id="UP000239590"/>
    </source>
</evidence>
<dbReference type="CDD" id="cd11567">
    <property type="entry name" value="YciH_like"/>
    <property type="match status" value="1"/>
</dbReference>
<keyword evidence="3" id="KW-0648">Protein biosynthesis</keyword>
<dbReference type="InterPro" id="IPR001950">
    <property type="entry name" value="SUI1"/>
</dbReference>
<evidence type="ECO:0000259" key="5">
    <source>
        <dbReference type="PROSITE" id="PS50296"/>
    </source>
</evidence>
<dbReference type="OrthoDB" id="9792915at2"/>
<dbReference type="InterPro" id="IPR005872">
    <property type="entry name" value="SUI1_arc_bac"/>
</dbReference>
<proteinExistence type="inferred from homology"/>
<dbReference type="GO" id="GO:0003729">
    <property type="term" value="F:mRNA binding"/>
    <property type="evidence" value="ECO:0007669"/>
    <property type="project" value="TreeGrafter"/>
</dbReference>
<dbReference type="Gene3D" id="3.30.780.10">
    <property type="entry name" value="SUI1-like domain"/>
    <property type="match status" value="1"/>
</dbReference>
<dbReference type="InterPro" id="IPR050318">
    <property type="entry name" value="DENR/SUI1_TIF"/>
</dbReference>
<dbReference type="PANTHER" id="PTHR12789">
    <property type="entry name" value="DENSITY-REGULATED PROTEIN HOMOLOG"/>
    <property type="match status" value="1"/>
</dbReference>
<dbReference type="PANTHER" id="PTHR12789:SF0">
    <property type="entry name" value="DENSITY-REGULATED PROTEIN"/>
    <property type="match status" value="1"/>
</dbReference>
<dbReference type="PROSITE" id="PS50296">
    <property type="entry name" value="SUI1"/>
    <property type="match status" value="1"/>
</dbReference>
<dbReference type="GO" id="GO:0006417">
    <property type="term" value="P:regulation of translation"/>
    <property type="evidence" value="ECO:0007669"/>
    <property type="project" value="UniProtKB-KW"/>
</dbReference>
<feature type="domain" description="SUI1" evidence="5">
    <location>
        <begin position="44"/>
        <end position="104"/>
    </location>
</feature>
<evidence type="ECO:0000256" key="4">
    <source>
        <dbReference type="SAM" id="MobiDB-lite"/>
    </source>
</evidence>
<dbReference type="Proteomes" id="UP000239590">
    <property type="component" value="Unassembled WGS sequence"/>
</dbReference>
<dbReference type="GO" id="GO:0002188">
    <property type="term" value="P:translation reinitiation"/>
    <property type="evidence" value="ECO:0007669"/>
    <property type="project" value="TreeGrafter"/>
</dbReference>
<keyword evidence="7" id="KW-1185">Reference proteome</keyword>
<reference evidence="7" key="1">
    <citation type="submission" date="2018-02" db="EMBL/GenBank/DDBJ databases">
        <title>Genome sequencing of Solimonas sp. HR-BB.</title>
        <authorList>
            <person name="Lee Y."/>
            <person name="Jeon C.O."/>
        </authorList>
    </citation>
    <scope>NUCLEOTIDE SEQUENCE [LARGE SCALE GENOMIC DNA]</scope>
    <source>
        <strain evidence="7">HR-U</strain>
    </source>
</reference>
<evidence type="ECO:0000256" key="2">
    <source>
        <dbReference type="ARBA" id="ARBA00022845"/>
    </source>
</evidence>
<comment type="caution">
    <text evidence="6">The sequence shown here is derived from an EMBL/GenBank/DDBJ whole genome shotgun (WGS) entry which is preliminary data.</text>
</comment>
<protein>
    <submittedName>
        <fullName evidence="6">Translation initiation factor</fullName>
    </submittedName>
</protein>
<keyword evidence="6" id="KW-0396">Initiation factor</keyword>
<dbReference type="GO" id="GO:0001731">
    <property type="term" value="P:formation of translation preinitiation complex"/>
    <property type="evidence" value="ECO:0007669"/>
    <property type="project" value="TreeGrafter"/>
</dbReference>
<accession>A0A2S7ISG9</accession>
<organism evidence="6 7">
    <name type="scientific">Siphonobacter curvatus</name>
    <dbReference type="NCBI Taxonomy" id="2094562"/>
    <lineage>
        <taxon>Bacteria</taxon>
        <taxon>Pseudomonadati</taxon>
        <taxon>Bacteroidota</taxon>
        <taxon>Cytophagia</taxon>
        <taxon>Cytophagales</taxon>
        <taxon>Cytophagaceae</taxon>
        <taxon>Siphonobacter</taxon>
    </lineage>
</organism>
<dbReference type="RefSeq" id="WP_104713185.1">
    <property type="nucleotide sequence ID" value="NZ_PTRA01000001.1"/>
</dbReference>
<dbReference type="AlphaFoldDB" id="A0A2S7ISG9"/>
<dbReference type="InterPro" id="IPR036877">
    <property type="entry name" value="SUI1_dom_sf"/>
</dbReference>
<name>A0A2S7ISG9_9BACT</name>
<evidence type="ECO:0000256" key="3">
    <source>
        <dbReference type="ARBA" id="ARBA00022917"/>
    </source>
</evidence>
<gene>
    <name evidence="6" type="ORF">C5O19_13940</name>
</gene>
<dbReference type="Pfam" id="PF01253">
    <property type="entry name" value="SUI1"/>
    <property type="match status" value="1"/>
</dbReference>
<dbReference type="EMBL" id="PTRA01000001">
    <property type="protein sequence ID" value="PQA60667.1"/>
    <property type="molecule type" value="Genomic_DNA"/>
</dbReference>
<evidence type="ECO:0000256" key="1">
    <source>
        <dbReference type="ARBA" id="ARBA00005422"/>
    </source>
</evidence>
<dbReference type="GO" id="GO:0003743">
    <property type="term" value="F:translation initiation factor activity"/>
    <property type="evidence" value="ECO:0007669"/>
    <property type="project" value="UniProtKB-KW"/>
</dbReference>
<sequence>MAKKNYTGVVYSTDPDFQYQNDEQSEADTLPPAQQNLKVQLDKKQRGGKQVTLITGFIGTEYDLADLGKKLKTLCGVGGSAKDGEILVQGDQRDKVLKWLIEKAYKAKKVG</sequence>
<keyword evidence="2" id="KW-0810">Translation regulation</keyword>
<dbReference type="PIRSF" id="PIRSF037511">
    <property type="entry name" value="Transl_init_SUI1_pro"/>
    <property type="match status" value="1"/>
</dbReference>
<evidence type="ECO:0000313" key="6">
    <source>
        <dbReference type="EMBL" id="PQA60667.1"/>
    </source>
</evidence>
<feature type="region of interest" description="Disordered" evidence="4">
    <location>
        <begin position="1"/>
        <end position="32"/>
    </location>
</feature>
<comment type="similarity">
    <text evidence="1">Belongs to the SUI1 family.</text>
</comment>